<dbReference type="AlphaFoldDB" id="A0A183DD12"/>
<dbReference type="Gene3D" id="2.30.30.490">
    <property type="match status" value="1"/>
</dbReference>
<evidence type="ECO:0000313" key="3">
    <source>
        <dbReference type="WBParaSite" id="GPUH_0000661201-mRNA-1"/>
    </source>
</evidence>
<evidence type="ECO:0000313" key="1">
    <source>
        <dbReference type="EMBL" id="VDK55279.1"/>
    </source>
</evidence>
<dbReference type="InterPro" id="IPR043151">
    <property type="entry name" value="BAH_sf"/>
</dbReference>
<evidence type="ECO:0000313" key="2">
    <source>
        <dbReference type="Proteomes" id="UP000271098"/>
    </source>
</evidence>
<dbReference type="EMBL" id="UYRT01015758">
    <property type="protein sequence ID" value="VDK55279.1"/>
    <property type="molecule type" value="Genomic_DNA"/>
</dbReference>
<organism evidence="3">
    <name type="scientific">Gongylonema pulchrum</name>
    <dbReference type="NCBI Taxonomy" id="637853"/>
    <lineage>
        <taxon>Eukaryota</taxon>
        <taxon>Metazoa</taxon>
        <taxon>Ecdysozoa</taxon>
        <taxon>Nematoda</taxon>
        <taxon>Chromadorea</taxon>
        <taxon>Rhabditida</taxon>
        <taxon>Spirurina</taxon>
        <taxon>Spiruromorpha</taxon>
        <taxon>Spiruroidea</taxon>
        <taxon>Gongylonematidae</taxon>
        <taxon>Gongylonema</taxon>
    </lineage>
</organism>
<dbReference type="OrthoDB" id="1922186at2759"/>
<name>A0A183DD12_9BILA</name>
<sequence length="150" mass="17575">MPTDQGHHQSEARYITGIPFATVLWYYSPRQVKIENPSPPIASRELFASRHIDLVQLDTVDEIVFVLTYNEYARFVLSPIDRKVVKKRATSDLAQNDLVKFLAETVNDMYPPEQRVTEEKLLWRRGEDNYPRRQFLPFDDTPLESVKDFS</sequence>
<reference evidence="1 2" key="2">
    <citation type="submission" date="2018-11" db="EMBL/GenBank/DDBJ databases">
        <authorList>
            <consortium name="Pathogen Informatics"/>
        </authorList>
    </citation>
    <scope>NUCLEOTIDE SEQUENCE [LARGE SCALE GENOMIC DNA]</scope>
</reference>
<reference evidence="3" key="1">
    <citation type="submission" date="2016-06" db="UniProtKB">
        <authorList>
            <consortium name="WormBaseParasite"/>
        </authorList>
    </citation>
    <scope>IDENTIFICATION</scope>
</reference>
<keyword evidence="2" id="KW-1185">Reference proteome</keyword>
<proteinExistence type="predicted"/>
<dbReference type="WBParaSite" id="GPUH_0000661201-mRNA-1">
    <property type="protein sequence ID" value="GPUH_0000661201-mRNA-1"/>
    <property type="gene ID" value="GPUH_0000661201"/>
</dbReference>
<gene>
    <name evidence="1" type="ORF">GPUH_LOCUS6602</name>
</gene>
<accession>A0A183DD12</accession>
<dbReference type="Proteomes" id="UP000271098">
    <property type="component" value="Unassembled WGS sequence"/>
</dbReference>
<protein>
    <submittedName>
        <fullName evidence="3">BAH domain-containing protein</fullName>
    </submittedName>
</protein>